<organism evidence="1">
    <name type="scientific">Myoviridae sp. ctJ2i1</name>
    <dbReference type="NCBI Taxonomy" id="2825079"/>
    <lineage>
        <taxon>Viruses</taxon>
        <taxon>Duplodnaviria</taxon>
        <taxon>Heunggongvirae</taxon>
        <taxon>Uroviricota</taxon>
        <taxon>Caudoviricetes</taxon>
    </lineage>
</organism>
<evidence type="ECO:0000313" key="1">
    <source>
        <dbReference type="EMBL" id="DAG00563.1"/>
    </source>
</evidence>
<sequence>MKYCIEDDYNDLLNLLFQMQKQQAAGTVYVLVVNELHIVDTELIACNNNIQVKFKVSEEPKKKAEKFKEYQCFLFKSDFDEGVFKIFVEDKLNTSVELEIIELLTEKLYSYNTIRDMKGN</sequence>
<proteinExistence type="predicted"/>
<accession>A0A8S5V1R9</accession>
<dbReference type="EMBL" id="BK016182">
    <property type="protein sequence ID" value="DAG00563.1"/>
    <property type="molecule type" value="Genomic_DNA"/>
</dbReference>
<name>A0A8S5V1R9_9CAUD</name>
<reference evidence="1" key="1">
    <citation type="journal article" date="2021" name="Proc. Natl. Acad. Sci. U.S.A.">
        <title>A Catalog of Tens of Thousands of Viruses from Human Metagenomes Reveals Hidden Associations with Chronic Diseases.</title>
        <authorList>
            <person name="Tisza M.J."/>
            <person name="Buck C.B."/>
        </authorList>
    </citation>
    <scope>NUCLEOTIDE SEQUENCE</scope>
    <source>
        <strain evidence="1">CtJ2i1</strain>
    </source>
</reference>
<protein>
    <submittedName>
        <fullName evidence="1">Uncharacterized protein</fullName>
    </submittedName>
</protein>